<evidence type="ECO:0000256" key="2">
    <source>
        <dbReference type="ARBA" id="ARBA00008664"/>
    </source>
</evidence>
<feature type="domain" description="PLD phosphodiesterase" evidence="8">
    <location>
        <begin position="120"/>
        <end position="147"/>
    </location>
</feature>
<dbReference type="InterPro" id="IPR025202">
    <property type="entry name" value="PLD-like_dom"/>
</dbReference>
<dbReference type="SUPFAM" id="SSF56024">
    <property type="entry name" value="Phospholipase D/nuclease"/>
    <property type="match status" value="1"/>
</dbReference>
<keyword evidence="7" id="KW-1133">Transmembrane helix</keyword>
<evidence type="ECO:0000256" key="5">
    <source>
        <dbReference type="ARBA" id="ARBA00022963"/>
    </source>
</evidence>
<dbReference type="EMBL" id="JBHTBY010000011">
    <property type="protein sequence ID" value="MFC7321730.1"/>
    <property type="molecule type" value="Genomic_DNA"/>
</dbReference>
<evidence type="ECO:0000313" key="9">
    <source>
        <dbReference type="EMBL" id="MFC7321730.1"/>
    </source>
</evidence>
<dbReference type="Proteomes" id="UP001596494">
    <property type="component" value="Unassembled WGS sequence"/>
</dbReference>
<comment type="caution">
    <text evidence="9">The sequence shown here is derived from an EMBL/GenBank/DDBJ whole genome shotgun (WGS) entry which is preliminary data.</text>
</comment>
<comment type="catalytic activity">
    <reaction evidence="1">
        <text>a 1,2-diacyl-sn-glycero-3-phosphocholine + H2O = a 1,2-diacyl-sn-glycero-3-phosphate + choline + H(+)</text>
        <dbReference type="Rhea" id="RHEA:14445"/>
        <dbReference type="ChEBI" id="CHEBI:15354"/>
        <dbReference type="ChEBI" id="CHEBI:15377"/>
        <dbReference type="ChEBI" id="CHEBI:15378"/>
        <dbReference type="ChEBI" id="CHEBI:57643"/>
        <dbReference type="ChEBI" id="CHEBI:58608"/>
        <dbReference type="EC" id="3.1.4.4"/>
    </reaction>
</comment>
<dbReference type="Gene3D" id="3.30.870.10">
    <property type="entry name" value="Endonuclease Chain A"/>
    <property type="match status" value="1"/>
</dbReference>
<evidence type="ECO:0000256" key="7">
    <source>
        <dbReference type="SAM" id="Phobius"/>
    </source>
</evidence>
<name>A0ABW2K6G6_9BACI</name>
<evidence type="ECO:0000256" key="3">
    <source>
        <dbReference type="ARBA" id="ARBA00012027"/>
    </source>
</evidence>
<gene>
    <name evidence="9" type="ORF">ACFQMN_12660</name>
</gene>
<accession>A0ABW2K6G6</accession>
<protein>
    <recommendedName>
        <fullName evidence="3">phospholipase D</fullName>
        <ecNumber evidence="3">3.1.4.4</ecNumber>
    </recommendedName>
</protein>
<evidence type="ECO:0000256" key="1">
    <source>
        <dbReference type="ARBA" id="ARBA00000798"/>
    </source>
</evidence>
<dbReference type="EC" id="3.1.4.4" evidence="3"/>
<evidence type="ECO:0000259" key="8">
    <source>
        <dbReference type="PROSITE" id="PS50035"/>
    </source>
</evidence>
<keyword evidence="7" id="KW-0812">Transmembrane</keyword>
<organism evidence="9 10">
    <name type="scientific">Halobacillus campisalis</name>
    <dbReference type="NCBI Taxonomy" id="435909"/>
    <lineage>
        <taxon>Bacteria</taxon>
        <taxon>Bacillati</taxon>
        <taxon>Bacillota</taxon>
        <taxon>Bacilli</taxon>
        <taxon>Bacillales</taxon>
        <taxon>Bacillaceae</taxon>
        <taxon>Halobacillus</taxon>
    </lineage>
</organism>
<proteinExistence type="inferred from homology"/>
<comment type="similarity">
    <text evidence="2">Belongs to the phospholipase D family.</text>
</comment>
<keyword evidence="6" id="KW-0443">Lipid metabolism</keyword>
<dbReference type="PANTHER" id="PTHR43856:SF1">
    <property type="entry name" value="MITOCHONDRIAL CARDIOLIPIN HYDROLASE"/>
    <property type="match status" value="1"/>
</dbReference>
<sequence length="193" mass="21774">MDAVTVASTLVIGSMAIGIYTLHWKTKSLKEAKLDYIFSKSNKSPKKRIIRLIDQSKKSLDVAIFLLTEEAFVSHIVNASKRGVNVRVITDITQTNTLPAQKDNVQQLIDAGVPVKVNYHEGNMHLKVIVSDKKTVTTGSYNFTKSAENKNDEILLTIKSKEIAKEWSSKFDHMWKDEENYGPLKRIPLKKDA</sequence>
<dbReference type="PANTHER" id="PTHR43856">
    <property type="entry name" value="CARDIOLIPIN HYDROLASE"/>
    <property type="match status" value="1"/>
</dbReference>
<keyword evidence="4" id="KW-0378">Hydrolase</keyword>
<dbReference type="PROSITE" id="PS50035">
    <property type="entry name" value="PLD"/>
    <property type="match status" value="1"/>
</dbReference>
<evidence type="ECO:0000256" key="6">
    <source>
        <dbReference type="ARBA" id="ARBA00023098"/>
    </source>
</evidence>
<dbReference type="InterPro" id="IPR051406">
    <property type="entry name" value="PLD_domain"/>
</dbReference>
<dbReference type="InterPro" id="IPR001736">
    <property type="entry name" value="PLipase_D/transphosphatidylase"/>
</dbReference>
<keyword evidence="5" id="KW-0442">Lipid degradation</keyword>
<reference evidence="10" key="1">
    <citation type="journal article" date="2019" name="Int. J. Syst. Evol. Microbiol.">
        <title>The Global Catalogue of Microorganisms (GCM) 10K type strain sequencing project: providing services to taxonomists for standard genome sequencing and annotation.</title>
        <authorList>
            <consortium name="The Broad Institute Genomics Platform"/>
            <consortium name="The Broad Institute Genome Sequencing Center for Infectious Disease"/>
            <person name="Wu L."/>
            <person name="Ma J."/>
        </authorList>
    </citation>
    <scope>NUCLEOTIDE SEQUENCE [LARGE SCALE GENOMIC DNA]</scope>
    <source>
        <strain evidence="10">CCUG 73951</strain>
    </source>
</reference>
<feature type="transmembrane region" description="Helical" evidence="7">
    <location>
        <begin position="6"/>
        <end position="24"/>
    </location>
</feature>
<evidence type="ECO:0000313" key="10">
    <source>
        <dbReference type="Proteomes" id="UP001596494"/>
    </source>
</evidence>
<evidence type="ECO:0000256" key="4">
    <source>
        <dbReference type="ARBA" id="ARBA00022801"/>
    </source>
</evidence>
<keyword evidence="10" id="KW-1185">Reference proteome</keyword>
<keyword evidence="7" id="KW-0472">Membrane</keyword>
<dbReference type="RefSeq" id="WP_289216556.1">
    <property type="nucleotide sequence ID" value="NZ_JAPVRC010000007.1"/>
</dbReference>
<dbReference type="Pfam" id="PF13091">
    <property type="entry name" value="PLDc_2"/>
    <property type="match status" value="1"/>
</dbReference>